<dbReference type="SUPFAM" id="SSF63411">
    <property type="entry name" value="LuxS/MPP-like metallohydrolase"/>
    <property type="match status" value="2"/>
</dbReference>
<feature type="domain" description="Peptidase M16 C-terminal" evidence="3">
    <location>
        <begin position="182"/>
        <end position="350"/>
    </location>
</feature>
<name>A1AK07_PELPD</name>
<dbReference type="AlphaFoldDB" id="A1AK07"/>
<evidence type="ECO:0000313" key="4">
    <source>
        <dbReference type="EMBL" id="ABK97677.1"/>
    </source>
</evidence>
<dbReference type="eggNOG" id="COG0612">
    <property type="taxonomic scope" value="Bacteria"/>
</dbReference>
<dbReference type="Gene3D" id="3.30.830.10">
    <property type="entry name" value="Metalloenzyme, LuxS/M16 peptidase-like"/>
    <property type="match status" value="2"/>
</dbReference>
<evidence type="ECO:0000259" key="3">
    <source>
        <dbReference type="Pfam" id="PF05193"/>
    </source>
</evidence>
<feature type="domain" description="Peptidase M16 N-terminal" evidence="2">
    <location>
        <begin position="20"/>
        <end position="167"/>
    </location>
</feature>
<dbReference type="PANTHER" id="PTHR11851:SF49">
    <property type="entry name" value="MITOCHONDRIAL-PROCESSING PEPTIDASE SUBUNIT ALPHA"/>
    <property type="match status" value="1"/>
</dbReference>
<evidence type="ECO:0000256" key="1">
    <source>
        <dbReference type="ARBA" id="ARBA00007261"/>
    </source>
</evidence>
<evidence type="ECO:0000259" key="2">
    <source>
        <dbReference type="Pfam" id="PF00675"/>
    </source>
</evidence>
<reference evidence="4 5" key="1">
    <citation type="submission" date="2006-10" db="EMBL/GenBank/DDBJ databases">
        <title>Complete sequence of chromosome of Pelobacter propionicus DSM 2379.</title>
        <authorList>
            <consortium name="US DOE Joint Genome Institute"/>
            <person name="Copeland A."/>
            <person name="Lucas S."/>
            <person name="Lapidus A."/>
            <person name="Barry K."/>
            <person name="Detter J.C."/>
            <person name="Glavina del Rio T."/>
            <person name="Hammon N."/>
            <person name="Israni S."/>
            <person name="Dalin E."/>
            <person name="Tice H."/>
            <person name="Pitluck S."/>
            <person name="Saunders E."/>
            <person name="Brettin T."/>
            <person name="Bruce D."/>
            <person name="Han C."/>
            <person name="Tapia R."/>
            <person name="Schmutz J."/>
            <person name="Larimer F."/>
            <person name="Land M."/>
            <person name="Hauser L."/>
            <person name="Kyrpides N."/>
            <person name="Kim E."/>
            <person name="Lovley D."/>
            <person name="Richardson P."/>
        </authorList>
    </citation>
    <scope>NUCLEOTIDE SEQUENCE [LARGE SCALE GENOMIC DNA]</scope>
    <source>
        <strain evidence="5">DSM 2379 / NBRC 103807 / OttBd1</strain>
    </source>
</reference>
<dbReference type="InterPro" id="IPR007863">
    <property type="entry name" value="Peptidase_M16_C"/>
</dbReference>
<dbReference type="EMBL" id="CP000482">
    <property type="protein sequence ID" value="ABK97677.1"/>
    <property type="molecule type" value="Genomic_DNA"/>
</dbReference>
<dbReference type="HOGENOM" id="CLU_009902_3_0_7"/>
<dbReference type="InterPro" id="IPR050361">
    <property type="entry name" value="MPP/UQCRC_Complex"/>
</dbReference>
<dbReference type="Pfam" id="PF00675">
    <property type="entry name" value="Peptidase_M16"/>
    <property type="match status" value="1"/>
</dbReference>
<protein>
    <submittedName>
        <fullName evidence="4">Processing peptidase</fullName>
        <ecNumber evidence="4">3.4.24.64</ecNumber>
    </submittedName>
</protein>
<sequence>MPHSIELPRPRMTTLDNGIRVVTQSIAGMQSAAIGIRIDSSTRNEPADMGGASHFIEHLLFKGTDRRSADRIMEEFDALGAGANAYTSQEEVFYYATCLCSALPATFDILADLFVNSTLPQEEVEKERGVVLQEISMIQDNPGRYLYQRFHQGFWKDHPIGQSVLGTTESIASVGRDRLMGHKLSQYVANATIVSAAGNVEHDRIVELVQRLLCELPGGSVPRIAPEPGWQPSIGVYVHNPRPMEQTQFYMGYPIPPAGNEHRHTLAVFNQILGGGMSSRLFREVRERRGLAYAVYSTMVSYSDSASLLVFAGTGPERAQEAIDVCHGELLRFCGETVSSETLDSAREQLRCKRLMSLDDCETQVRRISNSLSVLGTPEPMEDVLRGIAAVSAEDVRSLAQSLFGEVTPRVESVGPGDGPGLPR</sequence>
<comment type="similarity">
    <text evidence="1">Belongs to the peptidase M16 family.</text>
</comment>
<gene>
    <name evidence="4" type="ordered locus">Ppro_0037</name>
</gene>
<dbReference type="InterPro" id="IPR011249">
    <property type="entry name" value="Metalloenz_LuxS/M16"/>
</dbReference>
<dbReference type="KEGG" id="ppd:Ppro_0037"/>
<dbReference type="GO" id="GO:0004222">
    <property type="term" value="F:metalloendopeptidase activity"/>
    <property type="evidence" value="ECO:0007669"/>
    <property type="project" value="UniProtKB-EC"/>
</dbReference>
<dbReference type="InterPro" id="IPR011765">
    <property type="entry name" value="Pept_M16_N"/>
</dbReference>
<organism evidence="4 5">
    <name type="scientific">Pelobacter propionicus (strain DSM 2379 / NBRC 103807 / OttBd1)</name>
    <dbReference type="NCBI Taxonomy" id="338966"/>
    <lineage>
        <taxon>Bacteria</taxon>
        <taxon>Pseudomonadati</taxon>
        <taxon>Thermodesulfobacteriota</taxon>
        <taxon>Desulfuromonadia</taxon>
        <taxon>Desulfuromonadales</taxon>
        <taxon>Desulfuromonadaceae</taxon>
        <taxon>Pelobacter</taxon>
    </lineage>
</organism>
<dbReference type="GO" id="GO:0046872">
    <property type="term" value="F:metal ion binding"/>
    <property type="evidence" value="ECO:0007669"/>
    <property type="project" value="InterPro"/>
</dbReference>
<evidence type="ECO:0000313" key="5">
    <source>
        <dbReference type="Proteomes" id="UP000006732"/>
    </source>
</evidence>
<dbReference type="OrthoDB" id="9811314at2"/>
<keyword evidence="5" id="KW-1185">Reference proteome</keyword>
<keyword evidence="4" id="KW-0378">Hydrolase</keyword>
<dbReference type="PANTHER" id="PTHR11851">
    <property type="entry name" value="METALLOPROTEASE"/>
    <property type="match status" value="1"/>
</dbReference>
<dbReference type="Pfam" id="PF05193">
    <property type="entry name" value="Peptidase_M16_C"/>
    <property type="match status" value="1"/>
</dbReference>
<dbReference type="EC" id="3.4.24.64" evidence="4"/>
<accession>A1AK07</accession>
<dbReference type="STRING" id="338966.Ppro_0037"/>
<proteinExistence type="inferred from homology"/>
<dbReference type="Proteomes" id="UP000006732">
    <property type="component" value="Chromosome"/>
</dbReference>
<dbReference type="RefSeq" id="WP_011733992.1">
    <property type="nucleotide sequence ID" value="NC_008609.1"/>
</dbReference>